<feature type="transmembrane region" description="Helical" evidence="6">
    <location>
        <begin position="227"/>
        <end position="248"/>
    </location>
</feature>
<evidence type="ECO:0000256" key="3">
    <source>
        <dbReference type="ARBA" id="ARBA00022692"/>
    </source>
</evidence>
<keyword evidence="4 6" id="KW-1133">Transmembrane helix</keyword>
<evidence type="ECO:0000313" key="7">
    <source>
        <dbReference type="EMBL" id="ATQ43022.1"/>
    </source>
</evidence>
<dbReference type="Pfam" id="PF03631">
    <property type="entry name" value="Virul_fac_BrkB"/>
    <property type="match status" value="1"/>
</dbReference>
<dbReference type="InterPro" id="IPR017039">
    <property type="entry name" value="Virul_fac_BrkB"/>
</dbReference>
<dbReference type="KEGG" id="cmb:CSW64_11685"/>
<dbReference type="PANTHER" id="PTHR30213:SF0">
    <property type="entry name" value="UPF0761 MEMBRANE PROTEIN YIHY"/>
    <property type="match status" value="1"/>
</dbReference>
<protein>
    <submittedName>
        <fullName evidence="7">Ribonuclease BN</fullName>
    </submittedName>
</protein>
<evidence type="ECO:0000313" key="8">
    <source>
        <dbReference type="Proteomes" id="UP000228945"/>
    </source>
</evidence>
<dbReference type="Proteomes" id="UP000228945">
    <property type="component" value="Chromosome"/>
</dbReference>
<evidence type="ECO:0000256" key="6">
    <source>
        <dbReference type="SAM" id="Phobius"/>
    </source>
</evidence>
<keyword evidence="5 6" id="KW-0472">Membrane</keyword>
<dbReference type="PIRSF" id="PIRSF035875">
    <property type="entry name" value="RNase_BN"/>
    <property type="match status" value="1"/>
</dbReference>
<name>A0A2D2AYF2_9CAUL</name>
<dbReference type="PANTHER" id="PTHR30213">
    <property type="entry name" value="INNER MEMBRANE PROTEIN YHJD"/>
    <property type="match status" value="1"/>
</dbReference>
<dbReference type="AlphaFoldDB" id="A0A2D2AYF2"/>
<evidence type="ECO:0000256" key="5">
    <source>
        <dbReference type="ARBA" id="ARBA00023136"/>
    </source>
</evidence>
<dbReference type="EMBL" id="CP024201">
    <property type="protein sequence ID" value="ATQ43022.1"/>
    <property type="molecule type" value="Genomic_DNA"/>
</dbReference>
<keyword evidence="2" id="KW-1003">Cell membrane</keyword>
<keyword evidence="8" id="KW-1185">Reference proteome</keyword>
<evidence type="ECO:0000256" key="2">
    <source>
        <dbReference type="ARBA" id="ARBA00022475"/>
    </source>
</evidence>
<evidence type="ECO:0000256" key="1">
    <source>
        <dbReference type="ARBA" id="ARBA00004651"/>
    </source>
</evidence>
<reference evidence="7 8" key="1">
    <citation type="submission" date="2017-10" db="EMBL/GenBank/DDBJ databases">
        <title>Genome sequence of Caulobacter mirabilis FWC38.</title>
        <authorList>
            <person name="Fiebig A."/>
            <person name="Crosson S."/>
        </authorList>
    </citation>
    <scope>NUCLEOTIDE SEQUENCE [LARGE SCALE GENOMIC DNA]</scope>
    <source>
        <strain evidence="7 8">FWC 38</strain>
    </source>
</reference>
<feature type="transmembrane region" description="Helical" evidence="6">
    <location>
        <begin position="197"/>
        <end position="215"/>
    </location>
</feature>
<feature type="transmembrane region" description="Helical" evidence="6">
    <location>
        <begin position="260"/>
        <end position="286"/>
    </location>
</feature>
<proteinExistence type="predicted"/>
<gene>
    <name evidence="7" type="ORF">CSW64_11685</name>
</gene>
<evidence type="ECO:0000256" key="4">
    <source>
        <dbReference type="ARBA" id="ARBA00022989"/>
    </source>
</evidence>
<accession>A0A2D2AYF2</accession>
<dbReference type="GO" id="GO:0005886">
    <property type="term" value="C:plasma membrane"/>
    <property type="evidence" value="ECO:0007669"/>
    <property type="project" value="UniProtKB-SubCell"/>
</dbReference>
<feature type="transmembrane region" description="Helical" evidence="6">
    <location>
        <begin position="40"/>
        <end position="66"/>
    </location>
</feature>
<dbReference type="OrthoDB" id="9781030at2"/>
<sequence length="315" mass="34479">MSDAKSPGRFPHLDIDPLLWTRSTLVVLGKSLQRLWGRDVMLYVGGVSFWIMLAVFPLLVIGIGLYGMLSTPDQVASQADTLARMLPADARGLFDSELKRLAHAPAQSLSAQSMVALVIGGYAAHRGFKALLAGLSFIHEEENQRGFLGFNILALVVLIAAIAAMGLLSFLFLTFRVLAIAWNIKPLAGVGWLYSEWTWTSVGMALALTLIYRYAMSREPVAWRASVAGGIAATVVGVLASWLCAFYVEQIAHLGATYGSVATIVVFLIWLSWNVNTLFFGGALATEMEIALHTRKLRPASKPRKTATRRSRQRR</sequence>
<dbReference type="RefSeq" id="WP_099622273.1">
    <property type="nucleotide sequence ID" value="NZ_CP024201.1"/>
</dbReference>
<organism evidence="7 8">
    <name type="scientific">Caulobacter mirabilis</name>
    <dbReference type="NCBI Taxonomy" id="69666"/>
    <lineage>
        <taxon>Bacteria</taxon>
        <taxon>Pseudomonadati</taxon>
        <taxon>Pseudomonadota</taxon>
        <taxon>Alphaproteobacteria</taxon>
        <taxon>Caulobacterales</taxon>
        <taxon>Caulobacteraceae</taxon>
        <taxon>Caulobacter</taxon>
    </lineage>
</organism>
<comment type="subcellular location">
    <subcellularLocation>
        <location evidence="1">Cell membrane</location>
        <topology evidence="1">Multi-pass membrane protein</topology>
    </subcellularLocation>
</comment>
<keyword evidence="3 6" id="KW-0812">Transmembrane</keyword>
<feature type="transmembrane region" description="Helical" evidence="6">
    <location>
        <begin position="150"/>
        <end position="177"/>
    </location>
</feature>